<accession>A0A2K3LYT9</accession>
<dbReference type="EMBL" id="ASHM01044723">
    <property type="protein sequence ID" value="PNX83696.1"/>
    <property type="molecule type" value="Genomic_DNA"/>
</dbReference>
<evidence type="ECO:0000313" key="3">
    <source>
        <dbReference type="Proteomes" id="UP000236291"/>
    </source>
</evidence>
<keyword evidence="1" id="KW-0732">Signal</keyword>
<protein>
    <recommendedName>
        <fullName evidence="4">Secreted protein</fullName>
    </recommendedName>
</protein>
<evidence type="ECO:0000256" key="1">
    <source>
        <dbReference type="SAM" id="SignalP"/>
    </source>
</evidence>
<gene>
    <name evidence="2" type="ORF">L195_g039740</name>
</gene>
<proteinExistence type="predicted"/>
<evidence type="ECO:0008006" key="4">
    <source>
        <dbReference type="Google" id="ProtNLM"/>
    </source>
</evidence>
<comment type="caution">
    <text evidence="2">The sequence shown here is derived from an EMBL/GenBank/DDBJ whole genome shotgun (WGS) entry which is preliminary data.</text>
</comment>
<reference evidence="2 3" key="2">
    <citation type="journal article" date="2017" name="Front. Plant Sci.">
        <title>Gene Classification and Mining of Molecular Markers Useful in Red Clover (Trifolium pratense) Breeding.</title>
        <authorList>
            <person name="Istvanek J."/>
            <person name="Dluhosova J."/>
            <person name="Dluhos P."/>
            <person name="Patkova L."/>
            <person name="Nedelnik J."/>
            <person name="Repkova J."/>
        </authorList>
    </citation>
    <scope>NUCLEOTIDE SEQUENCE [LARGE SCALE GENOMIC DNA]</scope>
    <source>
        <strain evidence="3">cv. Tatra</strain>
        <tissue evidence="2">Young leaves</tissue>
    </source>
</reference>
<feature type="chain" id="PRO_5014469475" description="Secreted protein" evidence="1">
    <location>
        <begin position="22"/>
        <end position="93"/>
    </location>
</feature>
<feature type="signal peptide" evidence="1">
    <location>
        <begin position="1"/>
        <end position="21"/>
    </location>
</feature>
<sequence length="93" mass="10327">MTAKRIQVVTLLLLQWHLTSSPMVISITCVLQRKNEATLKMFGVYQPVMIAQTQMILDLDFVGQVGIRHKPVQGVIVGSEIVFESHVAKVPGL</sequence>
<reference evidence="2 3" key="1">
    <citation type="journal article" date="2014" name="Am. J. Bot.">
        <title>Genome assembly and annotation for red clover (Trifolium pratense; Fabaceae).</title>
        <authorList>
            <person name="Istvanek J."/>
            <person name="Jaros M."/>
            <person name="Krenek A."/>
            <person name="Repkova J."/>
        </authorList>
    </citation>
    <scope>NUCLEOTIDE SEQUENCE [LARGE SCALE GENOMIC DNA]</scope>
    <source>
        <strain evidence="3">cv. Tatra</strain>
        <tissue evidence="2">Young leaves</tissue>
    </source>
</reference>
<dbReference type="AlphaFoldDB" id="A0A2K3LYT9"/>
<organism evidence="2 3">
    <name type="scientific">Trifolium pratense</name>
    <name type="common">Red clover</name>
    <dbReference type="NCBI Taxonomy" id="57577"/>
    <lineage>
        <taxon>Eukaryota</taxon>
        <taxon>Viridiplantae</taxon>
        <taxon>Streptophyta</taxon>
        <taxon>Embryophyta</taxon>
        <taxon>Tracheophyta</taxon>
        <taxon>Spermatophyta</taxon>
        <taxon>Magnoliopsida</taxon>
        <taxon>eudicotyledons</taxon>
        <taxon>Gunneridae</taxon>
        <taxon>Pentapetalae</taxon>
        <taxon>rosids</taxon>
        <taxon>fabids</taxon>
        <taxon>Fabales</taxon>
        <taxon>Fabaceae</taxon>
        <taxon>Papilionoideae</taxon>
        <taxon>50 kb inversion clade</taxon>
        <taxon>NPAAA clade</taxon>
        <taxon>Hologalegina</taxon>
        <taxon>IRL clade</taxon>
        <taxon>Trifolieae</taxon>
        <taxon>Trifolium</taxon>
    </lineage>
</organism>
<name>A0A2K3LYT9_TRIPR</name>
<evidence type="ECO:0000313" key="2">
    <source>
        <dbReference type="EMBL" id="PNX83696.1"/>
    </source>
</evidence>
<dbReference type="Proteomes" id="UP000236291">
    <property type="component" value="Unassembled WGS sequence"/>
</dbReference>